<feature type="transmembrane region" description="Helical" evidence="6">
    <location>
        <begin position="153"/>
        <end position="171"/>
    </location>
</feature>
<evidence type="ECO:0000256" key="4">
    <source>
        <dbReference type="ARBA" id="ARBA00022679"/>
    </source>
</evidence>
<sequence length="446" mass="50403">MNSLGEQSLKVRVGKIIAIFSILMVSFYTSLLAELYRSGLTEATHSILRQESSNFVKAHAENPNTPVPRSHSLNGYVGAENVPEEVKNVFPEDKWDIWPRSSDNIMYRYMKHTDTESHYHLIIEDLANTDQKLYMTYTITVSDEQAGGVWRRLTILSIVGGVGVIVLLLFFRQIMLHAISPLSSLSNWIEKLDQDQPPSDLPTDLRDDEIGQVAQSLYDALQRIHQHNKRESQFLRNASHELRTPIAIIRNAMDVIEYKRKIHDNKLDPLLQRIRRAGDSMKSVTEAILWLAVDHYTAPEKAPTDINKLIKELIADNKSIITSKNIDVQLELKPSEPITIETVLVHISLDNIIRNAFQHCDDGKIKIVTNDNCIEITNHNPAFGHGSENGNIRNTMQTGGFGLGLALVDRIANKQGWMFEFELAGENAISRLTLHTCGINARSELI</sequence>
<proteinExistence type="predicted"/>
<evidence type="ECO:0000313" key="8">
    <source>
        <dbReference type="EMBL" id="MDO6420893.1"/>
    </source>
</evidence>
<dbReference type="RefSeq" id="WP_216063682.1">
    <property type="nucleotide sequence ID" value="NZ_JAHKPP010000021.1"/>
</dbReference>
<evidence type="ECO:0000313" key="9">
    <source>
        <dbReference type="Proteomes" id="UP001169760"/>
    </source>
</evidence>
<evidence type="ECO:0000256" key="6">
    <source>
        <dbReference type="SAM" id="Phobius"/>
    </source>
</evidence>
<dbReference type="EMBL" id="JAUOPB010000001">
    <property type="protein sequence ID" value="MDO6420893.1"/>
    <property type="molecule type" value="Genomic_DNA"/>
</dbReference>
<organism evidence="8 9">
    <name type="scientific">Saccharophagus degradans</name>
    <dbReference type="NCBI Taxonomy" id="86304"/>
    <lineage>
        <taxon>Bacteria</taxon>
        <taxon>Pseudomonadati</taxon>
        <taxon>Pseudomonadota</taxon>
        <taxon>Gammaproteobacteria</taxon>
        <taxon>Cellvibrionales</taxon>
        <taxon>Cellvibrionaceae</taxon>
        <taxon>Saccharophagus</taxon>
    </lineage>
</organism>
<keyword evidence="6" id="KW-0472">Membrane</keyword>
<dbReference type="AlphaFoldDB" id="A0AAW7X1P7"/>
<dbReference type="PANTHER" id="PTHR45436">
    <property type="entry name" value="SENSOR HISTIDINE KINASE YKOH"/>
    <property type="match status" value="1"/>
</dbReference>
<dbReference type="Proteomes" id="UP001169760">
    <property type="component" value="Unassembled WGS sequence"/>
</dbReference>
<evidence type="ECO:0000259" key="7">
    <source>
        <dbReference type="PROSITE" id="PS50109"/>
    </source>
</evidence>
<accession>A0AAW7X1P7</accession>
<dbReference type="PROSITE" id="PS50109">
    <property type="entry name" value="HIS_KIN"/>
    <property type="match status" value="1"/>
</dbReference>
<comment type="caution">
    <text evidence="8">The sequence shown here is derived from an EMBL/GenBank/DDBJ whole genome shotgun (WGS) entry which is preliminary data.</text>
</comment>
<keyword evidence="3" id="KW-0597">Phosphoprotein</keyword>
<dbReference type="GO" id="GO:0005886">
    <property type="term" value="C:plasma membrane"/>
    <property type="evidence" value="ECO:0007669"/>
    <property type="project" value="TreeGrafter"/>
</dbReference>
<reference evidence="8" key="1">
    <citation type="submission" date="2023-07" db="EMBL/GenBank/DDBJ databases">
        <title>Genome content predicts the carbon catabolic preferences of heterotrophic bacteria.</title>
        <authorList>
            <person name="Gralka M."/>
        </authorList>
    </citation>
    <scope>NUCLEOTIDE SEQUENCE</scope>
    <source>
        <strain evidence="8">I3M17_2</strain>
    </source>
</reference>
<dbReference type="EC" id="2.7.13.3" evidence="2"/>
<protein>
    <recommendedName>
        <fullName evidence="2">histidine kinase</fullName>
        <ecNumber evidence="2">2.7.13.3</ecNumber>
    </recommendedName>
</protein>
<keyword evidence="6" id="KW-1133">Transmembrane helix</keyword>
<dbReference type="CDD" id="cd00082">
    <property type="entry name" value="HisKA"/>
    <property type="match status" value="1"/>
</dbReference>
<dbReference type="InterPro" id="IPR005467">
    <property type="entry name" value="His_kinase_dom"/>
</dbReference>
<evidence type="ECO:0000256" key="1">
    <source>
        <dbReference type="ARBA" id="ARBA00000085"/>
    </source>
</evidence>
<evidence type="ECO:0000256" key="3">
    <source>
        <dbReference type="ARBA" id="ARBA00022553"/>
    </source>
</evidence>
<keyword evidence="5 8" id="KW-0418">Kinase</keyword>
<evidence type="ECO:0000256" key="5">
    <source>
        <dbReference type="ARBA" id="ARBA00022777"/>
    </source>
</evidence>
<feature type="domain" description="Histidine kinase" evidence="7">
    <location>
        <begin position="237"/>
        <end position="446"/>
    </location>
</feature>
<name>A0AAW7X1P7_9GAMM</name>
<dbReference type="PANTHER" id="PTHR45436:SF5">
    <property type="entry name" value="SENSOR HISTIDINE KINASE TRCS"/>
    <property type="match status" value="1"/>
</dbReference>
<gene>
    <name evidence="8" type="ORF">Q4521_00255</name>
</gene>
<dbReference type="Pfam" id="PF00512">
    <property type="entry name" value="HisKA"/>
    <property type="match status" value="1"/>
</dbReference>
<evidence type="ECO:0000256" key="2">
    <source>
        <dbReference type="ARBA" id="ARBA00012438"/>
    </source>
</evidence>
<dbReference type="SMART" id="SM00388">
    <property type="entry name" value="HisKA"/>
    <property type="match status" value="1"/>
</dbReference>
<feature type="transmembrane region" description="Helical" evidence="6">
    <location>
        <begin position="16"/>
        <end position="36"/>
    </location>
</feature>
<keyword evidence="6" id="KW-0812">Transmembrane</keyword>
<comment type="catalytic activity">
    <reaction evidence="1">
        <text>ATP + protein L-histidine = ADP + protein N-phospho-L-histidine.</text>
        <dbReference type="EC" id="2.7.13.3"/>
    </reaction>
</comment>
<keyword evidence="4" id="KW-0808">Transferase</keyword>
<dbReference type="InterPro" id="IPR050428">
    <property type="entry name" value="TCS_sensor_his_kinase"/>
</dbReference>
<dbReference type="InterPro" id="IPR003661">
    <property type="entry name" value="HisK_dim/P_dom"/>
</dbReference>
<dbReference type="GO" id="GO:0000155">
    <property type="term" value="F:phosphorelay sensor kinase activity"/>
    <property type="evidence" value="ECO:0007669"/>
    <property type="project" value="InterPro"/>
</dbReference>